<evidence type="ECO:0000256" key="1">
    <source>
        <dbReference type="SAM" id="Coils"/>
    </source>
</evidence>
<organism evidence="2 3">
    <name type="scientific">Mycena albidolilacea</name>
    <dbReference type="NCBI Taxonomy" id="1033008"/>
    <lineage>
        <taxon>Eukaryota</taxon>
        <taxon>Fungi</taxon>
        <taxon>Dikarya</taxon>
        <taxon>Basidiomycota</taxon>
        <taxon>Agaricomycotina</taxon>
        <taxon>Agaricomycetes</taxon>
        <taxon>Agaricomycetidae</taxon>
        <taxon>Agaricales</taxon>
        <taxon>Marasmiineae</taxon>
        <taxon>Mycenaceae</taxon>
        <taxon>Mycena</taxon>
    </lineage>
</organism>
<proteinExistence type="predicted"/>
<evidence type="ECO:0008006" key="4">
    <source>
        <dbReference type="Google" id="ProtNLM"/>
    </source>
</evidence>
<dbReference type="Gene3D" id="1.10.287.1490">
    <property type="match status" value="1"/>
</dbReference>
<evidence type="ECO:0000313" key="3">
    <source>
        <dbReference type="Proteomes" id="UP001218218"/>
    </source>
</evidence>
<protein>
    <recommendedName>
        <fullName evidence="4">F-box domain-containing protein</fullName>
    </recommendedName>
</protein>
<sequence length="2281" mass="248124">MTDIVFNYTGLTSLTIPMDAEWKKTKKVEVGVYSAIGVLERAPAYDPTAGNNESFVFHKTWKVFVARDALEARFKARLMGEKRRNDDYDDIKKNDAAQPIEVWDDDGDLCPIPRGWVPTNKPYNDTAQLKRWGDFASGLLGKPTTPVNPVYARFLLKPSATLAKNIKVYFTPSDPPVCGIDRATLNAIVAANPDRFKDWPEHEVLEFNDAKQRGLKAVGVKFMGLYISWMEVSHYGVLWKEFQVDALPIPFPAGDPAPCETIDKKVKKGKQNVDGLAIPVTSRKMELARGKRDGGTLQIMGLSATEVATALWGQSSRSTGMGSWKAEWLHRSAYAYGGLEEPVSLSSSNDPGNLVFGSWECNTDMIRAENFVTQLTKRTTPTGVNFKGSLTTANTYSGSVSRRGLQLQNSSGTIPQWVSQKKYSWLCFELKYQYVMSPADSPLGCVLAAETTFEPWSLYVPLHIEPHMDMMIFKHLIDKRRAGSVDVGASTSSSLQTGSAIISNPIGPTSNAAILDLDVETPAFAWNAARGGLPSLEFSGVVVNNPRVQSPFGPHIPDHQNIVLDVPSELSSTLGIQNPTSVSADGFVLEGEVNLFGGALVGHLEKLIGPPPEGVVVATEPHSIERVKLAGDLHLSTLIPLLKDTPFDDITFKNSVDHPVLGIHAFLGEQQQWDAPLNSAFSGSEVFPSLPSPTPPFHTDSGIFGTMKIDVPSSVIPLDLKYQIGLAGSTVNLSAELSGSIWENALGVHDLPLEDVLFTTSLSMSAPWSSFNFDVSATFSYLTSLAVLGGSYSSSGHFSLRAEFDNFGIREIDALFFTLFSNSLTLPEFDVHVGSAVLLVVSGDGLSVSLRKVNVAGYDAADVTASFTLSGVSLSGTLSSNTVLTFGDAEIRNAVLQVSFWTSQKQKQVDVMLGGTLAVDFLDFTVTAAVHLYPGSGGIEWAVVAELDSEEHSIALSDVVSVIKKGTSRTQGTPFVEASLCIVGSGVVLIHISGIQISAVIDSIPVLDTLLRQKVSGLVLSAGWSKSSGFSLAISLPAESTLTLGHGVKTTPITLAIRTQPVVELAVSAGVKIPVKDYTPLDFSFVLAANITGASASAELKGWWVEPFGVHHLKIGPTVILSIEIYAQFVASGTPSRFGLAGGLMIGSVEAQVAMSISEDPRRQMLSGKVAKLGISDVVALAAELIHEEIPQISDNLIKFENLSIYICPFGVVLGTIVYPAGFSFEADMMLIEKRANIKCEVDKAQTLVNMELMPEPQFKFYILLQFAKIFMFQLDAELIGSLGTNLRDADFSLTAELENNILEYVARQIIEHVEAAKVAATQGVESAREKVKISKKDLERAVADAEAKLETSRKTWESYETEVRTSNQPIIDNYLSEISQLQGKIDDARRVYNRKVQDAEGAVEQANRDRGAALATANRNIETAKRNMDNDINKAERALHMANTDLSNAFGDAERAIDGAIREVQGLENQIAGLKNNIQECEDAPLYQFWKKGAIPGLWVEVGTLEAAKAVATSALDAARAVLSGTEYLSKVAAVQTARAALELARDIGHTSLSAAQTALQETDETAKSVVENAKQILSRVGTGIESVTFQGAIDALEVFKRANEMAYKAALGAIEGLMQSAAFVAFTTAKAGLEKLTQFGAQAVNIKTIVVSGTLRGALGIGGQNSRPLSALVKGDLIGNYFNFTIEFNPSDTVAFVTALFKKRIFINKQWQVAGQTISGAETVVIPVGPFTAMAMKGGHVNTSFNLNSNRANLPVICVTNQSRYSHPVDRNHHHHIYLVSTARDMNDDRPVCPTCIGAKTLDWKLPDSPCPELLVSNAIPSDLRVLEITKLIEDVEGNIRGLDAQISQLQRLTAQLISRRAELDDFAHDHRGTISAVRRVPSDIMSEIFLRCVDPDSSGNFRSTYAALQPIMQVCGQWRVVALGSPRLWSRIVVDEDGAKEGRLVQETSLQLQRSGQAPLSLSLGSFRHSCPPGVLDILFDVSPRWYDVRLTLSKAHCRILLDSTCTFPILKKLAISCWELLEWPATDVRRFFARFPVLEELGYQSGDFSDLTLLPWPQLRACQMESFTGDELLRTLPLLLPGARVAAKFGLESDPVPGNVRSPICALTLNFCETTFIDTVLSSLTAPSLEELTIFGSVATSSTLPSTILSFLSRSNCTLISLSLRISLEQHELLSILESPFVRGVVDLDIGCQPAQRTRRHVLRVDALATRDILPNLRALKFRSYAELEETTILDMVVRRRPMLRELRIEGWWDCPVPSPAAVQALGEDGLEVILCK</sequence>
<keyword evidence="1" id="KW-0175">Coiled coil</keyword>
<name>A0AAD7F3F5_9AGAR</name>
<accession>A0AAD7F3F5</accession>
<comment type="caution">
    <text evidence="2">The sequence shown here is derived from an EMBL/GenBank/DDBJ whole genome shotgun (WGS) entry which is preliminary data.</text>
</comment>
<gene>
    <name evidence="2" type="ORF">DFH08DRAFT_930390</name>
</gene>
<dbReference type="EMBL" id="JARIHO010000003">
    <property type="protein sequence ID" value="KAJ7364477.1"/>
    <property type="molecule type" value="Genomic_DNA"/>
</dbReference>
<dbReference type="Proteomes" id="UP001218218">
    <property type="component" value="Unassembled WGS sequence"/>
</dbReference>
<keyword evidence="3" id="KW-1185">Reference proteome</keyword>
<feature type="coiled-coil region" evidence="1">
    <location>
        <begin position="1325"/>
        <end position="1485"/>
    </location>
</feature>
<reference evidence="2" key="1">
    <citation type="submission" date="2023-03" db="EMBL/GenBank/DDBJ databases">
        <title>Massive genome expansion in bonnet fungi (Mycena s.s.) driven by repeated elements and novel gene families across ecological guilds.</title>
        <authorList>
            <consortium name="Lawrence Berkeley National Laboratory"/>
            <person name="Harder C.B."/>
            <person name="Miyauchi S."/>
            <person name="Viragh M."/>
            <person name="Kuo A."/>
            <person name="Thoen E."/>
            <person name="Andreopoulos B."/>
            <person name="Lu D."/>
            <person name="Skrede I."/>
            <person name="Drula E."/>
            <person name="Henrissat B."/>
            <person name="Morin E."/>
            <person name="Kohler A."/>
            <person name="Barry K."/>
            <person name="LaButti K."/>
            <person name="Morin E."/>
            <person name="Salamov A."/>
            <person name="Lipzen A."/>
            <person name="Mereny Z."/>
            <person name="Hegedus B."/>
            <person name="Baldrian P."/>
            <person name="Stursova M."/>
            <person name="Weitz H."/>
            <person name="Taylor A."/>
            <person name="Grigoriev I.V."/>
            <person name="Nagy L.G."/>
            <person name="Martin F."/>
            <person name="Kauserud H."/>
        </authorList>
    </citation>
    <scope>NUCLEOTIDE SEQUENCE</scope>
    <source>
        <strain evidence="2">CBHHK002</strain>
    </source>
</reference>
<evidence type="ECO:0000313" key="2">
    <source>
        <dbReference type="EMBL" id="KAJ7364477.1"/>
    </source>
</evidence>